<evidence type="ECO:0000313" key="2">
    <source>
        <dbReference type="EMBL" id="GGN08537.1"/>
    </source>
</evidence>
<name>A0ABQ2IE91_9MICO</name>
<proteinExistence type="predicted"/>
<dbReference type="EMBL" id="BMNZ01000010">
    <property type="protein sequence ID" value="GGN08537.1"/>
    <property type="molecule type" value="Genomic_DNA"/>
</dbReference>
<dbReference type="Gene3D" id="3.10.450.50">
    <property type="match status" value="1"/>
</dbReference>
<dbReference type="Proteomes" id="UP000623461">
    <property type="component" value="Unassembled WGS sequence"/>
</dbReference>
<feature type="domain" description="SnoaL-like" evidence="1">
    <location>
        <begin position="28"/>
        <end position="122"/>
    </location>
</feature>
<dbReference type="InterPro" id="IPR032710">
    <property type="entry name" value="NTF2-like_dom_sf"/>
</dbReference>
<dbReference type="Pfam" id="PF12680">
    <property type="entry name" value="SnoaL_2"/>
    <property type="match status" value="1"/>
</dbReference>
<keyword evidence="3" id="KW-1185">Reference proteome</keyword>
<dbReference type="InterPro" id="IPR037401">
    <property type="entry name" value="SnoaL-like"/>
</dbReference>
<comment type="caution">
    <text evidence="2">The sequence shown here is derived from an EMBL/GenBank/DDBJ whole genome shotgun (WGS) entry which is preliminary data.</text>
</comment>
<sequence length="145" mass="14492">MAMTTTAQPTAHPTAQGALAPEALESTFAACVAGGDLDGLVGLYAADAVVSLPRGREAAGSTAIREAFGRALAAGVLDGGETGVSSRAVVSGDLAMTTSTTGDGTVRTQVARRTAEGRWVWVRDGSRLREVEAALPAVPGALAVA</sequence>
<dbReference type="SUPFAM" id="SSF54427">
    <property type="entry name" value="NTF2-like"/>
    <property type="match status" value="1"/>
</dbReference>
<reference evidence="3" key="1">
    <citation type="journal article" date="2019" name="Int. J. Syst. Evol. Microbiol.">
        <title>The Global Catalogue of Microorganisms (GCM) 10K type strain sequencing project: providing services to taxonomists for standard genome sequencing and annotation.</title>
        <authorList>
            <consortium name="The Broad Institute Genomics Platform"/>
            <consortium name="The Broad Institute Genome Sequencing Center for Infectious Disease"/>
            <person name="Wu L."/>
            <person name="Ma J."/>
        </authorList>
    </citation>
    <scope>NUCLEOTIDE SEQUENCE [LARGE SCALE GENOMIC DNA]</scope>
    <source>
        <strain evidence="3">JCM 1365</strain>
    </source>
</reference>
<protein>
    <recommendedName>
        <fullName evidence="1">SnoaL-like domain-containing protein</fullName>
    </recommendedName>
</protein>
<accession>A0ABQ2IE91</accession>
<evidence type="ECO:0000259" key="1">
    <source>
        <dbReference type="Pfam" id="PF12680"/>
    </source>
</evidence>
<evidence type="ECO:0000313" key="3">
    <source>
        <dbReference type="Proteomes" id="UP000623461"/>
    </source>
</evidence>
<organism evidence="2 3">
    <name type="scientific">Terrabacter tumescens</name>
    <dbReference type="NCBI Taxonomy" id="60443"/>
    <lineage>
        <taxon>Bacteria</taxon>
        <taxon>Bacillati</taxon>
        <taxon>Actinomycetota</taxon>
        <taxon>Actinomycetes</taxon>
        <taxon>Micrococcales</taxon>
        <taxon>Intrasporangiaceae</taxon>
        <taxon>Terrabacter</taxon>
    </lineage>
</organism>
<gene>
    <name evidence="2" type="ORF">GCM10009721_40450</name>
</gene>